<dbReference type="AlphaFoldDB" id="A0A4V3WQ05"/>
<keyword evidence="3" id="KW-1185">Reference proteome</keyword>
<accession>A0A4V3WQ05</accession>
<dbReference type="CDD" id="cd22157">
    <property type="entry name" value="F-box_AtFBW1-like"/>
    <property type="match status" value="1"/>
</dbReference>
<evidence type="ECO:0000313" key="3">
    <source>
        <dbReference type="Proteomes" id="UP000306102"/>
    </source>
</evidence>
<name>A0A4V3WQ05_CAMSN</name>
<organism evidence="2 3">
    <name type="scientific">Camellia sinensis var. sinensis</name>
    <name type="common">China tea</name>
    <dbReference type="NCBI Taxonomy" id="542762"/>
    <lineage>
        <taxon>Eukaryota</taxon>
        <taxon>Viridiplantae</taxon>
        <taxon>Streptophyta</taxon>
        <taxon>Embryophyta</taxon>
        <taxon>Tracheophyta</taxon>
        <taxon>Spermatophyta</taxon>
        <taxon>Magnoliopsida</taxon>
        <taxon>eudicotyledons</taxon>
        <taxon>Gunneridae</taxon>
        <taxon>Pentapetalae</taxon>
        <taxon>asterids</taxon>
        <taxon>Ericales</taxon>
        <taxon>Theaceae</taxon>
        <taxon>Camellia</taxon>
    </lineage>
</organism>
<sequence>MDKLPIEIIINILSRLPIKPLVRCRCVCKFWLNLTHDSQLITMHLHQSFENEDSLSLIFLQNILVAPNHFQTRLSFIDNNNNNNGDHYTFVDLNVSLPHFDSFEILGSCNGILCLFDPLANIPRYIFNPLSREYATLPNPIRPSSSPPPCHVAIGFGYLLESNVYKVIQLVYYSSEIFNGDSRPEAHVLTLGDCSWRNIGKAPFSLIRGLKTSQAFVNGALHWLSGMPGFDCIVSFDVGEEQFGVVPHPEFESGQLNYRLGVLRGCLSAANYNYGEYAEMWVMNEYGVKSSWTKCFKVNCSEVGFNIGYVWPLGCWRSGEVRLLHGNSSLLCYDPRTKSLRKISIAGLPHAFFQVVKHVGSLVSPQSLFGEGLHFGLFVGGDAGVHQLEF</sequence>
<dbReference type="PROSITE" id="PS50181">
    <property type="entry name" value="FBOX"/>
    <property type="match status" value="1"/>
</dbReference>
<dbReference type="SUPFAM" id="SSF81383">
    <property type="entry name" value="F-box domain"/>
    <property type="match status" value="1"/>
</dbReference>
<dbReference type="InterPro" id="IPR001810">
    <property type="entry name" value="F-box_dom"/>
</dbReference>
<dbReference type="PANTHER" id="PTHR31672">
    <property type="entry name" value="BNACNNG10540D PROTEIN"/>
    <property type="match status" value="1"/>
</dbReference>
<protein>
    <recommendedName>
        <fullName evidence="1">F-box domain-containing protein</fullName>
    </recommendedName>
</protein>
<comment type="caution">
    <text evidence="2">The sequence shown here is derived from an EMBL/GenBank/DDBJ whole genome shotgun (WGS) entry which is preliminary data.</text>
</comment>
<feature type="domain" description="F-box" evidence="1">
    <location>
        <begin position="1"/>
        <end position="44"/>
    </location>
</feature>
<evidence type="ECO:0000259" key="1">
    <source>
        <dbReference type="PROSITE" id="PS50181"/>
    </source>
</evidence>
<dbReference type="InterPro" id="IPR013187">
    <property type="entry name" value="F-box-assoc_dom_typ3"/>
</dbReference>
<dbReference type="InterPro" id="IPR050796">
    <property type="entry name" value="SCF_F-box_component"/>
</dbReference>
<dbReference type="InterPro" id="IPR036047">
    <property type="entry name" value="F-box-like_dom_sf"/>
</dbReference>
<dbReference type="NCBIfam" id="TIGR01640">
    <property type="entry name" value="F_box_assoc_1"/>
    <property type="match status" value="1"/>
</dbReference>
<gene>
    <name evidence="2" type="ORF">TEA_018524</name>
</gene>
<proteinExistence type="predicted"/>
<evidence type="ECO:0000313" key="2">
    <source>
        <dbReference type="EMBL" id="THG18407.1"/>
    </source>
</evidence>
<dbReference type="Proteomes" id="UP000306102">
    <property type="component" value="Unassembled WGS sequence"/>
</dbReference>
<reference evidence="2 3" key="1">
    <citation type="journal article" date="2018" name="Proc. Natl. Acad. Sci. U.S.A.">
        <title>Draft genome sequence of Camellia sinensis var. sinensis provides insights into the evolution of the tea genome and tea quality.</title>
        <authorList>
            <person name="Wei C."/>
            <person name="Yang H."/>
            <person name="Wang S."/>
            <person name="Zhao J."/>
            <person name="Liu C."/>
            <person name="Gao L."/>
            <person name="Xia E."/>
            <person name="Lu Y."/>
            <person name="Tai Y."/>
            <person name="She G."/>
            <person name="Sun J."/>
            <person name="Cao H."/>
            <person name="Tong W."/>
            <person name="Gao Q."/>
            <person name="Li Y."/>
            <person name="Deng W."/>
            <person name="Jiang X."/>
            <person name="Wang W."/>
            <person name="Chen Q."/>
            <person name="Zhang S."/>
            <person name="Li H."/>
            <person name="Wu J."/>
            <person name="Wang P."/>
            <person name="Li P."/>
            <person name="Shi C."/>
            <person name="Zheng F."/>
            <person name="Jian J."/>
            <person name="Huang B."/>
            <person name="Shan D."/>
            <person name="Shi M."/>
            <person name="Fang C."/>
            <person name="Yue Y."/>
            <person name="Li F."/>
            <person name="Li D."/>
            <person name="Wei S."/>
            <person name="Han B."/>
            <person name="Jiang C."/>
            <person name="Yin Y."/>
            <person name="Xia T."/>
            <person name="Zhang Z."/>
            <person name="Bennetzen J.L."/>
            <person name="Zhao S."/>
            <person name="Wan X."/>
        </authorList>
    </citation>
    <scope>NUCLEOTIDE SEQUENCE [LARGE SCALE GENOMIC DNA]</scope>
    <source>
        <strain evidence="3">cv. Shuchazao</strain>
        <tissue evidence="2">Leaf</tissue>
    </source>
</reference>
<dbReference type="STRING" id="542762.A0A4V3WQ05"/>
<dbReference type="Gene3D" id="1.20.1280.50">
    <property type="match status" value="1"/>
</dbReference>
<dbReference type="SMART" id="SM00256">
    <property type="entry name" value="FBOX"/>
    <property type="match status" value="1"/>
</dbReference>
<dbReference type="Pfam" id="PF12937">
    <property type="entry name" value="F-box-like"/>
    <property type="match status" value="1"/>
</dbReference>
<dbReference type="Pfam" id="PF08268">
    <property type="entry name" value="FBA_3"/>
    <property type="match status" value="1"/>
</dbReference>
<dbReference type="EMBL" id="SDRB02003070">
    <property type="protein sequence ID" value="THG18407.1"/>
    <property type="molecule type" value="Genomic_DNA"/>
</dbReference>
<dbReference type="InterPro" id="IPR017451">
    <property type="entry name" value="F-box-assoc_interact_dom"/>
</dbReference>
<dbReference type="PANTHER" id="PTHR31672:SF13">
    <property type="entry name" value="F-BOX PROTEIN CPR30-LIKE"/>
    <property type="match status" value="1"/>
</dbReference>